<evidence type="ECO:0008006" key="2">
    <source>
        <dbReference type="Google" id="ProtNLM"/>
    </source>
</evidence>
<proteinExistence type="predicted"/>
<organism evidence="1">
    <name type="scientific">Anaerobacillus isosaccharinicus</name>
    <dbReference type="NCBI Taxonomy" id="1532552"/>
    <lineage>
        <taxon>Bacteria</taxon>
        <taxon>Bacillati</taxon>
        <taxon>Bacillota</taxon>
        <taxon>Bacilli</taxon>
        <taxon>Bacillales</taxon>
        <taxon>Bacillaceae</taxon>
        <taxon>Anaerobacillus</taxon>
    </lineage>
</organism>
<accession>A0A1S2L966</accession>
<comment type="caution">
    <text evidence="1">The sequence shown here is derived from an EMBL/GenBank/DDBJ whole genome shotgun (WGS) entry which is preliminary data.</text>
</comment>
<name>A0A1S2L966_9BACI</name>
<evidence type="ECO:0000313" key="1">
    <source>
        <dbReference type="EMBL" id="OIJ09038.1"/>
    </source>
</evidence>
<dbReference type="AlphaFoldDB" id="A0A1S2L966"/>
<dbReference type="Pfam" id="PF04883">
    <property type="entry name" value="HK97-gp10_like"/>
    <property type="match status" value="1"/>
</dbReference>
<dbReference type="NCBIfam" id="TIGR01725">
    <property type="entry name" value="phge_HK97_gp10"/>
    <property type="match status" value="1"/>
</dbReference>
<reference evidence="1" key="1">
    <citation type="submission" date="2016-10" db="EMBL/GenBank/DDBJ databases">
        <title>Draft genome sequences of four alkaliphilic bacteria belonging to the Anaerobacillus genus.</title>
        <authorList>
            <person name="Bassil N.M."/>
            <person name="Lloyd J.R."/>
        </authorList>
    </citation>
    <scope>NUCLEOTIDE SEQUENCE [LARGE SCALE GENOMIC DNA]</scope>
    <source>
        <strain evidence="1">NB2006</strain>
    </source>
</reference>
<dbReference type="OrthoDB" id="886754at2"/>
<dbReference type="KEGG" id="aia:AWH56_005215"/>
<dbReference type="EMBL" id="LQXD01000157">
    <property type="protein sequence ID" value="OIJ09038.1"/>
    <property type="molecule type" value="Genomic_DNA"/>
</dbReference>
<protein>
    <recommendedName>
        <fullName evidence="2">HK97 gp10 family phage protein</fullName>
    </recommendedName>
</protein>
<gene>
    <name evidence="1" type="ORF">AWH56_18155</name>
</gene>
<dbReference type="InterPro" id="IPR010064">
    <property type="entry name" value="HK97-gp10_tail"/>
</dbReference>
<sequence>MEVKIDGLDSILQKLSILNVDEALENKALNKAGKLTQEAIIDEAPVDQGVLKKNIKLSRPKNGEAVIHTGGAYHAHLIELGRSGGSTTTKKGKKVSWGSTAPNPFFSRGFEQSKNTAKQAMIDELKKGLKL</sequence>